<dbReference type="AlphaFoldDB" id="A0A0E9RUZ4"/>
<reference evidence="2" key="2">
    <citation type="journal article" date="2015" name="Fish Shellfish Immunol.">
        <title>Early steps in the European eel (Anguilla anguilla)-Vibrio vulnificus interaction in the gills: Role of the RtxA13 toxin.</title>
        <authorList>
            <person name="Callol A."/>
            <person name="Pajuelo D."/>
            <person name="Ebbesson L."/>
            <person name="Teles M."/>
            <person name="MacKenzie S."/>
            <person name="Amaro C."/>
        </authorList>
    </citation>
    <scope>NUCLEOTIDE SEQUENCE</scope>
</reference>
<protein>
    <submittedName>
        <fullName evidence="2">Uncharacterized protein</fullName>
    </submittedName>
</protein>
<feature type="region of interest" description="Disordered" evidence="1">
    <location>
        <begin position="1"/>
        <end position="20"/>
    </location>
</feature>
<dbReference type="EMBL" id="GBXM01075586">
    <property type="protein sequence ID" value="JAH32991.1"/>
    <property type="molecule type" value="Transcribed_RNA"/>
</dbReference>
<sequence>MTTKENELSSTGSCWSFGSH</sequence>
<proteinExistence type="predicted"/>
<evidence type="ECO:0000256" key="1">
    <source>
        <dbReference type="SAM" id="MobiDB-lite"/>
    </source>
</evidence>
<accession>A0A0E9RUZ4</accession>
<name>A0A0E9RUZ4_ANGAN</name>
<evidence type="ECO:0000313" key="2">
    <source>
        <dbReference type="EMBL" id="JAH32991.1"/>
    </source>
</evidence>
<organism evidence="2">
    <name type="scientific">Anguilla anguilla</name>
    <name type="common">European freshwater eel</name>
    <name type="synonym">Muraena anguilla</name>
    <dbReference type="NCBI Taxonomy" id="7936"/>
    <lineage>
        <taxon>Eukaryota</taxon>
        <taxon>Metazoa</taxon>
        <taxon>Chordata</taxon>
        <taxon>Craniata</taxon>
        <taxon>Vertebrata</taxon>
        <taxon>Euteleostomi</taxon>
        <taxon>Actinopterygii</taxon>
        <taxon>Neopterygii</taxon>
        <taxon>Teleostei</taxon>
        <taxon>Anguilliformes</taxon>
        <taxon>Anguillidae</taxon>
        <taxon>Anguilla</taxon>
    </lineage>
</organism>
<reference evidence="2" key="1">
    <citation type="submission" date="2014-11" db="EMBL/GenBank/DDBJ databases">
        <authorList>
            <person name="Amaro Gonzalez C."/>
        </authorList>
    </citation>
    <scope>NUCLEOTIDE SEQUENCE</scope>
</reference>
<feature type="compositionally biased region" description="Polar residues" evidence="1">
    <location>
        <begin position="8"/>
        <end position="20"/>
    </location>
</feature>